<dbReference type="Gene3D" id="3.30.390.30">
    <property type="match status" value="1"/>
</dbReference>
<dbReference type="GO" id="GO:0006103">
    <property type="term" value="P:2-oxoglutarate metabolic process"/>
    <property type="evidence" value="ECO:0007669"/>
    <property type="project" value="TreeGrafter"/>
</dbReference>
<dbReference type="AlphaFoldDB" id="T0YHU1"/>
<protein>
    <submittedName>
        <fullName evidence="9">Dihydrolipoyl dehydrogenase</fullName>
    </submittedName>
</protein>
<reference evidence="9" key="2">
    <citation type="journal article" date="2014" name="ISME J.">
        <title>Microbial stratification in low pH oxic and suboxic macroscopic growths along an acid mine drainage.</title>
        <authorList>
            <person name="Mendez-Garcia C."/>
            <person name="Mesa V."/>
            <person name="Sprenger R.R."/>
            <person name="Richter M."/>
            <person name="Diez M.S."/>
            <person name="Solano J."/>
            <person name="Bargiela R."/>
            <person name="Golyshina O.V."/>
            <person name="Manteca A."/>
            <person name="Ramos J.L."/>
            <person name="Gallego J.R."/>
            <person name="Llorente I."/>
            <person name="Martins Dos Santos V.A."/>
            <person name="Jensen O.N."/>
            <person name="Pelaez A.I."/>
            <person name="Sanchez J."/>
            <person name="Ferrer M."/>
        </authorList>
    </citation>
    <scope>NUCLEOTIDE SEQUENCE</scope>
</reference>
<feature type="domain" description="FAD/NAD(P)-binding" evidence="8">
    <location>
        <begin position="2"/>
        <end position="148"/>
    </location>
</feature>
<dbReference type="GO" id="GO:0050660">
    <property type="term" value="F:flavin adenine dinucleotide binding"/>
    <property type="evidence" value="ECO:0007669"/>
    <property type="project" value="TreeGrafter"/>
</dbReference>
<dbReference type="InterPro" id="IPR004099">
    <property type="entry name" value="Pyr_nucl-diS_OxRdtase_dimer"/>
</dbReference>
<name>T0YHU1_9ZZZZ</name>
<dbReference type="GO" id="GO:0004148">
    <property type="term" value="F:dihydrolipoyl dehydrogenase (NADH) activity"/>
    <property type="evidence" value="ECO:0007669"/>
    <property type="project" value="TreeGrafter"/>
</dbReference>
<gene>
    <name evidence="9" type="ORF">B2A_12581</name>
</gene>
<dbReference type="InterPro" id="IPR023753">
    <property type="entry name" value="FAD/NAD-binding_dom"/>
</dbReference>
<dbReference type="PANTHER" id="PTHR22912:SF151">
    <property type="entry name" value="DIHYDROLIPOYL DEHYDROGENASE, MITOCHONDRIAL"/>
    <property type="match status" value="1"/>
</dbReference>
<accession>T0YHU1</accession>
<keyword evidence="3" id="KW-0285">Flavoprotein</keyword>
<proteinExistence type="inferred from homology"/>
<evidence type="ECO:0000256" key="5">
    <source>
        <dbReference type="ARBA" id="ARBA00023002"/>
    </source>
</evidence>
<evidence type="ECO:0000256" key="6">
    <source>
        <dbReference type="ARBA" id="ARBA00023027"/>
    </source>
</evidence>
<feature type="domain" description="Pyridine nucleotide-disulphide oxidoreductase dimerisation" evidence="7">
    <location>
        <begin position="167"/>
        <end position="277"/>
    </location>
</feature>
<dbReference type="InterPro" id="IPR050151">
    <property type="entry name" value="Class-I_Pyr_Nuc-Dis_Oxidored"/>
</dbReference>
<dbReference type="FunFam" id="3.30.390.30:FF:000001">
    <property type="entry name" value="Dihydrolipoyl dehydrogenase"/>
    <property type="match status" value="1"/>
</dbReference>
<dbReference type="InterPro" id="IPR036188">
    <property type="entry name" value="FAD/NAD-bd_sf"/>
</dbReference>
<keyword evidence="6" id="KW-0520">NAD</keyword>
<sequence length="297" mass="31513">MGAVSGCELGQFMARVGVQVTIVELMPQLLPGLEVDLARELTRCLERSGVSVRTGTRATRLDRSGATLKLDVEGAQGPESLGAEMLFVTIGKRPDSRDLDLSEAGVRTDPKSGFIGVDAQQRTNVPNIYAAGDVARLPMLAHKAYREGIVAAEAIAGRPTRYDFQAMPSVVFTVPELASVGLTAAEAAGRGYPAAREARYPYAALGRAHASHALEGWVKIVGDDTTGLLLGAHAAGEGAGDYIAEIAHALEMGSTVRDIAQTIHPHPTFSEALSEAALLWLDEPMHVTRRTGAHARR</sequence>
<evidence type="ECO:0000256" key="1">
    <source>
        <dbReference type="ARBA" id="ARBA00001974"/>
    </source>
</evidence>
<dbReference type="Gene3D" id="3.50.50.60">
    <property type="entry name" value="FAD/NAD(P)-binding domain"/>
    <property type="match status" value="2"/>
</dbReference>
<evidence type="ECO:0000256" key="2">
    <source>
        <dbReference type="ARBA" id="ARBA00007532"/>
    </source>
</evidence>
<evidence type="ECO:0000313" key="9">
    <source>
        <dbReference type="EMBL" id="EQD35016.1"/>
    </source>
</evidence>
<reference evidence="9" key="1">
    <citation type="submission" date="2013-08" db="EMBL/GenBank/DDBJ databases">
        <authorList>
            <person name="Mendez C."/>
            <person name="Richter M."/>
            <person name="Ferrer M."/>
            <person name="Sanchez J."/>
        </authorList>
    </citation>
    <scope>NUCLEOTIDE SEQUENCE</scope>
</reference>
<keyword evidence="5" id="KW-0560">Oxidoreductase</keyword>
<dbReference type="EMBL" id="AUZZ01009075">
    <property type="protein sequence ID" value="EQD35016.1"/>
    <property type="molecule type" value="Genomic_DNA"/>
</dbReference>
<evidence type="ECO:0000259" key="7">
    <source>
        <dbReference type="Pfam" id="PF02852"/>
    </source>
</evidence>
<evidence type="ECO:0000259" key="8">
    <source>
        <dbReference type="Pfam" id="PF07992"/>
    </source>
</evidence>
<keyword evidence="4" id="KW-0274">FAD</keyword>
<dbReference type="SUPFAM" id="SSF51905">
    <property type="entry name" value="FAD/NAD(P)-binding domain"/>
    <property type="match status" value="1"/>
</dbReference>
<dbReference type="SUPFAM" id="SSF55424">
    <property type="entry name" value="FAD/NAD-linked reductases, dimerisation (C-terminal) domain"/>
    <property type="match status" value="1"/>
</dbReference>
<dbReference type="PANTHER" id="PTHR22912">
    <property type="entry name" value="DISULFIDE OXIDOREDUCTASE"/>
    <property type="match status" value="1"/>
</dbReference>
<comment type="similarity">
    <text evidence="2">Belongs to the class-I pyridine nucleotide-disulfide oxidoreductase family.</text>
</comment>
<evidence type="ECO:0000256" key="4">
    <source>
        <dbReference type="ARBA" id="ARBA00022827"/>
    </source>
</evidence>
<evidence type="ECO:0000256" key="3">
    <source>
        <dbReference type="ARBA" id="ARBA00022630"/>
    </source>
</evidence>
<dbReference type="Pfam" id="PF07992">
    <property type="entry name" value="Pyr_redox_2"/>
    <property type="match status" value="1"/>
</dbReference>
<comment type="caution">
    <text evidence="9">The sequence shown here is derived from an EMBL/GenBank/DDBJ whole genome shotgun (WGS) entry which is preliminary data.</text>
</comment>
<dbReference type="Pfam" id="PF02852">
    <property type="entry name" value="Pyr_redox_dim"/>
    <property type="match status" value="1"/>
</dbReference>
<comment type="cofactor">
    <cofactor evidence="1">
        <name>FAD</name>
        <dbReference type="ChEBI" id="CHEBI:57692"/>
    </cofactor>
</comment>
<dbReference type="InterPro" id="IPR016156">
    <property type="entry name" value="FAD/NAD-linked_Rdtase_dimer_sf"/>
</dbReference>
<organism evidence="9">
    <name type="scientific">mine drainage metagenome</name>
    <dbReference type="NCBI Taxonomy" id="410659"/>
    <lineage>
        <taxon>unclassified sequences</taxon>
        <taxon>metagenomes</taxon>
        <taxon>ecological metagenomes</taxon>
    </lineage>
</organism>